<dbReference type="InterPro" id="IPR029472">
    <property type="entry name" value="Copia-like_N"/>
</dbReference>
<organism evidence="2 3">
    <name type="scientific">Lupinus luteus</name>
    <name type="common">European yellow lupine</name>
    <dbReference type="NCBI Taxonomy" id="3873"/>
    <lineage>
        <taxon>Eukaryota</taxon>
        <taxon>Viridiplantae</taxon>
        <taxon>Streptophyta</taxon>
        <taxon>Embryophyta</taxon>
        <taxon>Tracheophyta</taxon>
        <taxon>Spermatophyta</taxon>
        <taxon>Magnoliopsida</taxon>
        <taxon>eudicotyledons</taxon>
        <taxon>Gunneridae</taxon>
        <taxon>Pentapetalae</taxon>
        <taxon>rosids</taxon>
        <taxon>fabids</taxon>
        <taxon>Fabales</taxon>
        <taxon>Fabaceae</taxon>
        <taxon>Papilionoideae</taxon>
        <taxon>50 kb inversion clade</taxon>
        <taxon>genistoids sensu lato</taxon>
        <taxon>core genistoids</taxon>
        <taxon>Genisteae</taxon>
        <taxon>Lupinus</taxon>
    </lineage>
</organism>
<keyword evidence="3" id="KW-1185">Reference proteome</keyword>
<name>A0AAV1XSH2_LUPLU</name>
<dbReference type="Proteomes" id="UP001497480">
    <property type="component" value="Unassembled WGS sequence"/>
</dbReference>
<accession>A0AAV1XSH2</accession>
<dbReference type="AlphaFoldDB" id="A0AAV1XSH2"/>
<gene>
    <name evidence="2" type="ORF">LLUT_LOCUS25755</name>
</gene>
<evidence type="ECO:0000313" key="2">
    <source>
        <dbReference type="EMBL" id="CAL0324695.1"/>
    </source>
</evidence>
<dbReference type="Pfam" id="PF14244">
    <property type="entry name" value="Retrotran_gag_3"/>
    <property type="match status" value="1"/>
</dbReference>
<proteinExistence type="predicted"/>
<evidence type="ECO:0000259" key="1">
    <source>
        <dbReference type="Pfam" id="PF14244"/>
    </source>
</evidence>
<evidence type="ECO:0000313" key="3">
    <source>
        <dbReference type="Proteomes" id="UP001497480"/>
    </source>
</evidence>
<dbReference type="EMBL" id="CAXHTB010000018">
    <property type="protein sequence ID" value="CAL0324695.1"/>
    <property type="molecule type" value="Genomic_DNA"/>
</dbReference>
<reference evidence="2 3" key="1">
    <citation type="submission" date="2024-03" db="EMBL/GenBank/DDBJ databases">
        <authorList>
            <person name="Martinez-Hernandez J."/>
        </authorList>
    </citation>
    <scope>NUCLEOTIDE SEQUENCE [LARGE SCALE GENOMIC DNA]</scope>
</reference>
<dbReference type="PANTHER" id="PTHR37610">
    <property type="entry name" value="CCHC-TYPE DOMAIN-CONTAINING PROTEIN"/>
    <property type="match status" value="1"/>
</dbReference>
<sequence length="140" mass="16236">MANQIVPFDPHSNPFFLSANENPALVLVTPLLNGKNYESWARSIKIALESKNKLDFISRGIPVPPPYEPLHDCWKRSNSMVLSWIQHSIEESIAKSILWMNDASDVWKDLQERFSQFDFFKIAQLIEEFYHLSQGNRDIS</sequence>
<feature type="domain" description="Retrotransposon Copia-like N-terminal" evidence="1">
    <location>
        <begin position="20"/>
        <end position="58"/>
    </location>
</feature>
<dbReference type="PANTHER" id="PTHR37610:SF55">
    <property type="entry name" value="RETROTRANSPOSON COPIA-LIKE N-TERMINAL DOMAIN-CONTAINING PROTEIN"/>
    <property type="match status" value="1"/>
</dbReference>
<protein>
    <recommendedName>
        <fullName evidence="1">Retrotransposon Copia-like N-terminal domain-containing protein</fullName>
    </recommendedName>
</protein>
<comment type="caution">
    <text evidence="2">The sequence shown here is derived from an EMBL/GenBank/DDBJ whole genome shotgun (WGS) entry which is preliminary data.</text>
</comment>